<dbReference type="Pfam" id="PF00583">
    <property type="entry name" value="Acetyltransf_1"/>
    <property type="match status" value="1"/>
</dbReference>
<organism evidence="2 3">
    <name type="scientific">Tepidibacter hydrothermalis</name>
    <dbReference type="NCBI Taxonomy" id="3036126"/>
    <lineage>
        <taxon>Bacteria</taxon>
        <taxon>Bacillati</taxon>
        <taxon>Bacillota</taxon>
        <taxon>Clostridia</taxon>
        <taxon>Peptostreptococcales</taxon>
        <taxon>Peptostreptococcaceae</taxon>
        <taxon>Tepidibacter</taxon>
    </lineage>
</organism>
<name>A0ABY8EKY5_9FIRM</name>
<reference evidence="2 3" key="1">
    <citation type="submission" date="2023-03" db="EMBL/GenBank/DDBJ databases">
        <title>Complete genome sequence of Tepidibacter sp. SWIR-1, isolated from a deep-sea hydrothermal vent.</title>
        <authorList>
            <person name="Li X."/>
        </authorList>
    </citation>
    <scope>NUCLEOTIDE SEQUENCE [LARGE SCALE GENOMIC DNA]</scope>
    <source>
        <strain evidence="2 3">SWIR-1</strain>
    </source>
</reference>
<dbReference type="InterPro" id="IPR016181">
    <property type="entry name" value="Acyl_CoA_acyltransferase"/>
</dbReference>
<feature type="domain" description="N-acetyltransferase" evidence="1">
    <location>
        <begin position="1"/>
        <end position="156"/>
    </location>
</feature>
<protein>
    <submittedName>
        <fullName evidence="2">GNAT family N-acetyltransferase</fullName>
    </submittedName>
</protein>
<dbReference type="InterPro" id="IPR039840">
    <property type="entry name" value="NAA80"/>
</dbReference>
<proteinExistence type="predicted"/>
<evidence type="ECO:0000259" key="1">
    <source>
        <dbReference type="PROSITE" id="PS51186"/>
    </source>
</evidence>
<evidence type="ECO:0000313" key="2">
    <source>
        <dbReference type="EMBL" id="WFD11863.1"/>
    </source>
</evidence>
<dbReference type="InterPro" id="IPR000182">
    <property type="entry name" value="GNAT_dom"/>
</dbReference>
<evidence type="ECO:0000313" key="3">
    <source>
        <dbReference type="Proteomes" id="UP001222800"/>
    </source>
</evidence>
<sequence>MEIVYLSDYPQYAEIVARWIFEEFVKSIRPEVTLDMVLNRIKERNKYDMPVTVIVLEGNLCLGTVSLFNNDLKNRPDLEPWLASLIVSKEFRNRGIGKILVDEIIKIAKNRGYKQLYLRTEKAVDYYKKLGWDYIEETFDDIIGQTTHIFMKNIIE</sequence>
<dbReference type="SUPFAM" id="SSF55729">
    <property type="entry name" value="Acyl-CoA N-acyltransferases (Nat)"/>
    <property type="match status" value="1"/>
</dbReference>
<dbReference type="RefSeq" id="WP_277734071.1">
    <property type="nucleotide sequence ID" value="NZ_CP120733.1"/>
</dbReference>
<dbReference type="PANTHER" id="PTHR13538">
    <property type="entry name" value="N-ACETYLTRANSFERASE 6"/>
    <property type="match status" value="1"/>
</dbReference>
<dbReference type="Gene3D" id="3.40.630.30">
    <property type="match status" value="1"/>
</dbReference>
<dbReference type="PROSITE" id="PS51186">
    <property type="entry name" value="GNAT"/>
    <property type="match status" value="1"/>
</dbReference>
<dbReference type="CDD" id="cd04301">
    <property type="entry name" value="NAT_SF"/>
    <property type="match status" value="1"/>
</dbReference>
<accession>A0ABY8EKY5</accession>
<gene>
    <name evidence="2" type="ORF">P4S50_07235</name>
</gene>
<dbReference type="Proteomes" id="UP001222800">
    <property type="component" value="Chromosome"/>
</dbReference>
<dbReference type="EMBL" id="CP120733">
    <property type="protein sequence ID" value="WFD11863.1"/>
    <property type="molecule type" value="Genomic_DNA"/>
</dbReference>
<dbReference type="PANTHER" id="PTHR13538:SF4">
    <property type="entry name" value="N-ALPHA-ACETYLTRANSFERASE 80"/>
    <property type="match status" value="1"/>
</dbReference>
<keyword evidence="3" id="KW-1185">Reference proteome</keyword>